<reference evidence="1" key="1">
    <citation type="submission" date="2021-02" db="EMBL/GenBank/DDBJ databases">
        <authorList>
            <person name="Bekaert M."/>
        </authorList>
    </citation>
    <scope>NUCLEOTIDE SEQUENCE</scope>
    <source>
        <strain evidence="1">IoA-00</strain>
    </source>
</reference>
<accession>A0A7R8CK48</accession>
<dbReference type="EMBL" id="HG994593">
    <property type="protein sequence ID" value="CAF2842318.1"/>
    <property type="molecule type" value="Genomic_DNA"/>
</dbReference>
<gene>
    <name evidence="1" type="ORF">LSAA_5267</name>
</gene>
<evidence type="ECO:0000313" key="2">
    <source>
        <dbReference type="Proteomes" id="UP000675881"/>
    </source>
</evidence>
<sequence length="189" mass="21694">MSKYKPSPEVSHVVRQFKDVSLLAKKAQIMVLASRSAIQFYRVTEESERYNHLLSAIDEGVLDFFDEEDEDTPSSTSYSDMKADILDESKGFTTYTFFSRVSLDDPEPIIDHEGNDHLMFLVISSASSRDYVLLAAFKENVSLCLVIKTERISDWSKVTEDSYKKKHHAFSLKTEFQFWGNPLPIPCFL</sequence>
<dbReference type="Proteomes" id="UP000675881">
    <property type="component" value="Chromosome 14"/>
</dbReference>
<protein>
    <submittedName>
        <fullName evidence="1">(salmon louse) hypothetical protein</fullName>
    </submittedName>
</protein>
<dbReference type="AlphaFoldDB" id="A0A7R8CK48"/>
<keyword evidence="2" id="KW-1185">Reference proteome</keyword>
<name>A0A7R8CK48_LEPSM</name>
<organism evidence="1 2">
    <name type="scientific">Lepeophtheirus salmonis</name>
    <name type="common">Salmon louse</name>
    <name type="synonym">Caligus salmonis</name>
    <dbReference type="NCBI Taxonomy" id="72036"/>
    <lineage>
        <taxon>Eukaryota</taxon>
        <taxon>Metazoa</taxon>
        <taxon>Ecdysozoa</taxon>
        <taxon>Arthropoda</taxon>
        <taxon>Crustacea</taxon>
        <taxon>Multicrustacea</taxon>
        <taxon>Hexanauplia</taxon>
        <taxon>Copepoda</taxon>
        <taxon>Siphonostomatoida</taxon>
        <taxon>Caligidae</taxon>
        <taxon>Lepeophtheirus</taxon>
    </lineage>
</organism>
<proteinExistence type="predicted"/>
<evidence type="ECO:0000313" key="1">
    <source>
        <dbReference type="EMBL" id="CAF2842318.1"/>
    </source>
</evidence>